<dbReference type="PROSITE" id="PS50867">
    <property type="entry name" value="PRE_SET"/>
    <property type="match status" value="1"/>
</dbReference>
<keyword evidence="3" id="KW-0156">Chromatin regulator</keyword>
<evidence type="ECO:0000313" key="8">
    <source>
        <dbReference type="Proteomes" id="UP000283210"/>
    </source>
</evidence>
<dbReference type="Pfam" id="PF21533">
    <property type="entry name" value="EHMT1-2_CRR"/>
    <property type="match status" value="1"/>
</dbReference>
<dbReference type="EMBL" id="CM012445">
    <property type="protein sequence ID" value="RVE68796.1"/>
    <property type="molecule type" value="Genomic_DNA"/>
</dbReference>
<feature type="region of interest" description="Disordered" evidence="5">
    <location>
        <begin position="1"/>
        <end position="196"/>
    </location>
</feature>
<name>A0A437D1D9_ORYJA</name>
<dbReference type="SUPFAM" id="SSF82199">
    <property type="entry name" value="SET domain"/>
    <property type="match status" value="1"/>
</dbReference>
<protein>
    <recommendedName>
        <fullName evidence="6">Pre-SET domain-containing protein</fullName>
    </recommendedName>
</protein>
<dbReference type="InterPro" id="IPR002110">
    <property type="entry name" value="Ankyrin_rpt"/>
</dbReference>
<dbReference type="PANTHER" id="PTHR46307:SF2">
    <property type="entry name" value="HISTONE-LYSINE N-METHYLTRANSFERASE EHMT1"/>
    <property type="match status" value="1"/>
</dbReference>
<dbReference type="PRINTS" id="PR01415">
    <property type="entry name" value="ANKYRIN"/>
</dbReference>
<feature type="repeat" description="ANK" evidence="4">
    <location>
        <begin position="497"/>
        <end position="529"/>
    </location>
</feature>
<feature type="repeat" description="ANK" evidence="4">
    <location>
        <begin position="563"/>
        <end position="596"/>
    </location>
</feature>
<dbReference type="SUPFAM" id="SSF48403">
    <property type="entry name" value="Ankyrin repeat"/>
    <property type="match status" value="1"/>
</dbReference>
<dbReference type="GO" id="GO:0032259">
    <property type="term" value="P:methylation"/>
    <property type="evidence" value="ECO:0007669"/>
    <property type="project" value="UniProtKB-KW"/>
</dbReference>
<dbReference type="CDD" id="cd20905">
    <property type="entry name" value="EHMT_ZBD"/>
    <property type="match status" value="1"/>
</dbReference>
<dbReference type="InterPro" id="IPR043550">
    <property type="entry name" value="EHMT1/EHMT2"/>
</dbReference>
<dbReference type="Proteomes" id="UP000283210">
    <property type="component" value="Chromosome 9"/>
</dbReference>
<feature type="compositionally biased region" description="Basic and acidic residues" evidence="5">
    <location>
        <begin position="415"/>
        <end position="434"/>
    </location>
</feature>
<dbReference type="AlphaFoldDB" id="A0A437D1D9"/>
<feature type="compositionally biased region" description="Pro residues" evidence="5">
    <location>
        <begin position="64"/>
        <end position="75"/>
    </location>
</feature>
<keyword evidence="1" id="KW-0489">Methyltransferase</keyword>
<dbReference type="InterPro" id="IPR036770">
    <property type="entry name" value="Ankyrin_rpt-contain_sf"/>
</dbReference>
<evidence type="ECO:0000256" key="2">
    <source>
        <dbReference type="ARBA" id="ARBA00022691"/>
    </source>
</evidence>
<dbReference type="SMART" id="SM00248">
    <property type="entry name" value="ANK"/>
    <property type="match status" value="6"/>
</dbReference>
<feature type="compositionally biased region" description="Basic and acidic residues" evidence="5">
    <location>
        <begin position="170"/>
        <end position="180"/>
    </location>
</feature>
<dbReference type="PROSITE" id="PS50088">
    <property type="entry name" value="ANK_REPEAT"/>
    <property type="match status" value="5"/>
</dbReference>
<organism evidence="7 8">
    <name type="scientific">Oryzias javanicus</name>
    <name type="common">Javanese ricefish</name>
    <name type="synonym">Aplocheilus javanicus</name>
    <dbReference type="NCBI Taxonomy" id="123683"/>
    <lineage>
        <taxon>Eukaryota</taxon>
        <taxon>Metazoa</taxon>
        <taxon>Chordata</taxon>
        <taxon>Craniata</taxon>
        <taxon>Vertebrata</taxon>
        <taxon>Euteleostomi</taxon>
        <taxon>Actinopterygii</taxon>
        <taxon>Neopterygii</taxon>
        <taxon>Teleostei</taxon>
        <taxon>Neoteleostei</taxon>
        <taxon>Acanthomorphata</taxon>
        <taxon>Ovalentaria</taxon>
        <taxon>Atherinomorphae</taxon>
        <taxon>Beloniformes</taxon>
        <taxon>Adrianichthyidae</taxon>
        <taxon>Oryziinae</taxon>
        <taxon>Oryzias</taxon>
    </lineage>
</organism>
<keyword evidence="2" id="KW-0949">S-adenosyl-L-methionine</keyword>
<feature type="repeat" description="ANK" evidence="4">
    <location>
        <begin position="663"/>
        <end position="695"/>
    </location>
</feature>
<evidence type="ECO:0000256" key="1">
    <source>
        <dbReference type="ARBA" id="ARBA00022603"/>
    </source>
</evidence>
<dbReference type="Gene3D" id="2.170.270.10">
    <property type="entry name" value="SET domain"/>
    <property type="match status" value="1"/>
</dbReference>
<keyword evidence="8" id="KW-1185">Reference proteome</keyword>
<gene>
    <name evidence="7" type="ORF">OJAV_G00095010</name>
</gene>
<dbReference type="GO" id="GO:0000122">
    <property type="term" value="P:negative regulation of transcription by RNA polymerase II"/>
    <property type="evidence" value="ECO:0007669"/>
    <property type="project" value="TreeGrafter"/>
</dbReference>
<evidence type="ECO:0000259" key="6">
    <source>
        <dbReference type="PROSITE" id="PS50867"/>
    </source>
</evidence>
<dbReference type="GO" id="GO:0002039">
    <property type="term" value="F:p53 binding"/>
    <property type="evidence" value="ECO:0007669"/>
    <property type="project" value="InterPro"/>
</dbReference>
<dbReference type="Pfam" id="PF12796">
    <property type="entry name" value="Ank_2"/>
    <property type="match status" value="3"/>
</dbReference>
<dbReference type="GO" id="GO:0008270">
    <property type="term" value="F:zinc ion binding"/>
    <property type="evidence" value="ECO:0007669"/>
    <property type="project" value="InterPro"/>
</dbReference>
<dbReference type="GO" id="GO:0046974">
    <property type="term" value="F:histone H3K9 methyltransferase activity"/>
    <property type="evidence" value="ECO:0007669"/>
    <property type="project" value="TreeGrafter"/>
</dbReference>
<dbReference type="GO" id="GO:0005634">
    <property type="term" value="C:nucleus"/>
    <property type="evidence" value="ECO:0007669"/>
    <property type="project" value="InterPro"/>
</dbReference>
<dbReference type="PROSITE" id="PS50297">
    <property type="entry name" value="ANK_REP_REGION"/>
    <property type="match status" value="4"/>
</dbReference>
<accession>A0A437D1D9</accession>
<feature type="repeat" description="ANK" evidence="4">
    <location>
        <begin position="597"/>
        <end position="629"/>
    </location>
</feature>
<proteinExistence type="predicted"/>
<dbReference type="OrthoDB" id="5792673at2759"/>
<dbReference type="Pfam" id="PF05033">
    <property type="entry name" value="Pre-SET"/>
    <property type="match status" value="1"/>
</dbReference>
<dbReference type="GO" id="GO:0000785">
    <property type="term" value="C:chromatin"/>
    <property type="evidence" value="ECO:0007669"/>
    <property type="project" value="TreeGrafter"/>
</dbReference>
<feature type="region of interest" description="Disordered" evidence="5">
    <location>
        <begin position="412"/>
        <end position="434"/>
    </location>
</feature>
<dbReference type="InterPro" id="IPR047762">
    <property type="entry name" value="EHMT_CRR"/>
</dbReference>
<evidence type="ECO:0000256" key="5">
    <source>
        <dbReference type="SAM" id="MobiDB-lite"/>
    </source>
</evidence>
<feature type="repeat" description="ANK" evidence="4">
    <location>
        <begin position="530"/>
        <end position="562"/>
    </location>
</feature>
<reference evidence="7 8" key="2">
    <citation type="submission" date="2019-01" db="EMBL/GenBank/DDBJ databases">
        <title>A chromosome length genome reference of the Java medaka (oryzias javanicus).</title>
        <authorList>
            <person name="Herpin A."/>
            <person name="Takehana Y."/>
            <person name="Naruse K."/>
            <person name="Ansai S."/>
            <person name="Kawaguchi M."/>
        </authorList>
    </citation>
    <scope>NUCLEOTIDE SEQUENCE [LARGE SCALE GENOMIC DNA]</scope>
    <source>
        <strain evidence="7">RS831</strain>
        <tissue evidence="7">Whole body</tissue>
    </source>
</reference>
<dbReference type="Gene3D" id="1.25.40.20">
    <property type="entry name" value="Ankyrin repeat-containing domain"/>
    <property type="match status" value="1"/>
</dbReference>
<evidence type="ECO:0000256" key="3">
    <source>
        <dbReference type="ARBA" id="ARBA00022853"/>
    </source>
</evidence>
<reference evidence="7 8" key="1">
    <citation type="submission" date="2018-11" db="EMBL/GenBank/DDBJ databases">
        <authorList>
            <person name="Lopez-Roques C."/>
            <person name="Donnadieu C."/>
            <person name="Bouchez O."/>
            <person name="Klopp C."/>
            <person name="Cabau C."/>
            <person name="Zahm M."/>
        </authorList>
    </citation>
    <scope>NUCLEOTIDE SEQUENCE [LARGE SCALE GENOMIC DNA]</scope>
    <source>
        <strain evidence="7">RS831</strain>
        <tissue evidence="7">Whole body</tissue>
    </source>
</reference>
<feature type="domain" description="Pre-SET" evidence="6">
    <location>
        <begin position="785"/>
        <end position="848"/>
    </location>
</feature>
<dbReference type="PANTHER" id="PTHR46307">
    <property type="entry name" value="G9A, ISOFORM B"/>
    <property type="match status" value="1"/>
</dbReference>
<evidence type="ECO:0000313" key="7">
    <source>
        <dbReference type="EMBL" id="RVE68796.1"/>
    </source>
</evidence>
<dbReference type="InterPro" id="IPR046341">
    <property type="entry name" value="SET_dom_sf"/>
</dbReference>
<evidence type="ECO:0000256" key="4">
    <source>
        <dbReference type="PROSITE-ProRule" id="PRU00023"/>
    </source>
</evidence>
<dbReference type="SMART" id="SM00468">
    <property type="entry name" value="PreSET"/>
    <property type="match status" value="1"/>
</dbReference>
<sequence length="850" mass="92331">MDQAGAPQGPNRSSSSFPPRPPAVLKQPRPESGQRLSLTPFHRSAVISSDAALYRKRMAGKPVMGPPLREPPPSSSAPLCASTDAQRASSEKPSPSSGSAQNGKKTESPVQGLKSLVKEPEKSNIPLPRGPKRKGGGASTSIRAPTAVKKKKRKMGMYNLVPKKKTKACRPQEKKEEKKPPGATETADTRPNTGNAAVSVERVEAGLAEYTELALDCLDLKAQEELLSPPLSAAAGGSLETDAFLAEELPLCCCRMETPTSVGSSSILDQTCMATESADGVLSRCQRPVMKLEMMRPSNMVRLLVLCEDHRAGMVKHQCCPGCGLFCRTGSFMECRPYGSISHRFHQACASVLKGRRFCPHCGEDAGGAKEVVVPKAEPEPSVPRTNPGPSLPAVASLPSIPAAPAVPQVLRAKKSSDLQRSREEGSSRLMDEATEKLPKETLESILMALDDQNLKPKTVKFPARQLYLSAKQGDLQKVIQLLVDGKDPNFMMEGQSRRTPLHAAAAGGHQEICHMLVQAGANIDVFDKHHRTPLMSACENNHLDTVKYLLRAGATVNPKDLMGFTCLHLAAKLGHYDIVHHLVSKTSKNINCQDDGGWTPITWAIEYKFKELVFLLLAKGADVNIRDKEENVCLHWAALSGCADIAQALLEARCDLGAINIHGDTPLHVAARENHLECVILFLSRGADGSLTNKEGDTALDCCPGGSKVWTALNTNKKLTEARRGREKQGERLLCRDISRGYEAVPITCVNGVDNEPCPDNFKYVPESCVTSPLNIDKDITRLQHCGCADDCASSSCMCAQLSLRCWYDSDGRLPLDFCQFEPPVLFECNHACSCWRSCRNRVVQNGLR</sequence>
<keyword evidence="1" id="KW-0808">Transferase</keyword>
<dbReference type="InterPro" id="IPR007728">
    <property type="entry name" value="Pre-SET_dom"/>
</dbReference>
<keyword evidence="4" id="KW-0040">ANK repeat</keyword>